<keyword evidence="2" id="KW-0560">Oxidoreductase</keyword>
<dbReference type="Pfam" id="PF00724">
    <property type="entry name" value="Oxidored_FMN"/>
    <property type="match status" value="1"/>
</dbReference>
<name>A0ABX7N527_9BACT</name>
<evidence type="ECO:0000256" key="2">
    <source>
        <dbReference type="ARBA" id="ARBA00023002"/>
    </source>
</evidence>
<sequence length="358" mass="38914">MAGLFEPLELREGVVARNRIWLAPLTNMQSHADGTLSDDELHFLSRRASGGFGLVETCAAHVKQDGKAWPGELGVHDDAMLPGLTRLAATIHRDGALLSAQLFHGGLRADPSVSGLECWGPSAHRDEKSHCRAATEEDILGTVDAFASAARRCAQAGFDGVELHGAHGYVLSQFLSTVYNQRHDTWGGSLENRSRLLRETLTAVRRAAPSLVLAVRISPEDYGQAKGLDLDENLEVARMLADAGMDVLHLSLWRAALNTLKRPQEHAVTLFRRALPSRVKIVVAGAIWTREDAEAQLARGADAVALGRGAIANHDWPQRIHRGEDIHLAPVSEKVLLEGGASPRFVGYLRGWKNFVAP</sequence>
<dbReference type="InterPro" id="IPR001155">
    <property type="entry name" value="OxRdtase_FMN_N"/>
</dbReference>
<keyword evidence="1" id="KW-0285">Flavoprotein</keyword>
<dbReference type="Gene3D" id="3.20.20.70">
    <property type="entry name" value="Aldolase class I"/>
    <property type="match status" value="1"/>
</dbReference>
<organism evidence="4 5">
    <name type="scientific">Myxococcus landrumensis</name>
    <dbReference type="NCBI Taxonomy" id="2813577"/>
    <lineage>
        <taxon>Bacteria</taxon>
        <taxon>Pseudomonadati</taxon>
        <taxon>Myxococcota</taxon>
        <taxon>Myxococcia</taxon>
        <taxon>Myxococcales</taxon>
        <taxon>Cystobacterineae</taxon>
        <taxon>Myxococcaceae</taxon>
        <taxon>Myxococcus</taxon>
    </lineage>
</organism>
<keyword evidence="5" id="KW-1185">Reference proteome</keyword>
<dbReference type="PANTHER" id="PTHR43656">
    <property type="entry name" value="BINDING OXIDOREDUCTASE, PUTATIVE (AFU_ORTHOLOGUE AFUA_2G08260)-RELATED"/>
    <property type="match status" value="1"/>
</dbReference>
<evidence type="ECO:0000313" key="5">
    <source>
        <dbReference type="Proteomes" id="UP000663090"/>
    </source>
</evidence>
<evidence type="ECO:0000259" key="3">
    <source>
        <dbReference type="Pfam" id="PF00724"/>
    </source>
</evidence>
<dbReference type="SUPFAM" id="SSF51395">
    <property type="entry name" value="FMN-linked oxidoreductases"/>
    <property type="match status" value="1"/>
</dbReference>
<dbReference type="InterPro" id="IPR013785">
    <property type="entry name" value="Aldolase_TIM"/>
</dbReference>
<evidence type="ECO:0000313" key="4">
    <source>
        <dbReference type="EMBL" id="QSQ13835.1"/>
    </source>
</evidence>
<reference evidence="4 5" key="1">
    <citation type="submission" date="2021-02" db="EMBL/GenBank/DDBJ databases">
        <title>De Novo genome assembly of isolated myxobacteria.</title>
        <authorList>
            <person name="Stevens D.C."/>
        </authorList>
    </citation>
    <scope>NUCLEOTIDE SEQUENCE [LARGE SCALE GENOMIC DNA]</scope>
    <source>
        <strain evidence="4 5">SCHIC003</strain>
    </source>
</reference>
<dbReference type="PANTHER" id="PTHR43656:SF2">
    <property type="entry name" value="BINDING OXIDOREDUCTASE, PUTATIVE (AFU_ORTHOLOGUE AFUA_2G08260)-RELATED"/>
    <property type="match status" value="1"/>
</dbReference>
<evidence type="ECO:0000256" key="1">
    <source>
        <dbReference type="ARBA" id="ARBA00022630"/>
    </source>
</evidence>
<dbReference type="EMBL" id="CP071091">
    <property type="protein sequence ID" value="QSQ13835.1"/>
    <property type="molecule type" value="Genomic_DNA"/>
</dbReference>
<dbReference type="RefSeq" id="WP_206715638.1">
    <property type="nucleotide sequence ID" value="NZ_CP071091.1"/>
</dbReference>
<dbReference type="Proteomes" id="UP000663090">
    <property type="component" value="Chromosome"/>
</dbReference>
<proteinExistence type="predicted"/>
<gene>
    <name evidence="4" type="ORF">JY572_36845</name>
</gene>
<dbReference type="InterPro" id="IPR051799">
    <property type="entry name" value="NADH_flavin_oxidoreductase"/>
</dbReference>
<accession>A0ABX7N527</accession>
<dbReference type="CDD" id="cd02803">
    <property type="entry name" value="OYE_like_FMN_family"/>
    <property type="match status" value="1"/>
</dbReference>
<protein>
    <submittedName>
        <fullName evidence="4">NADH:flavin oxidoreductase</fullName>
    </submittedName>
</protein>
<feature type="domain" description="NADH:flavin oxidoreductase/NADH oxidase N-terminal" evidence="3">
    <location>
        <begin position="4"/>
        <end position="323"/>
    </location>
</feature>